<dbReference type="GO" id="GO:0046872">
    <property type="term" value="F:metal ion binding"/>
    <property type="evidence" value="ECO:0007669"/>
    <property type="project" value="UniProtKB-KW"/>
</dbReference>
<evidence type="ECO:0000259" key="22">
    <source>
        <dbReference type="Pfam" id="PF22689"/>
    </source>
</evidence>
<feature type="domain" description="PurM-like C-terminal" evidence="19">
    <location>
        <begin position="444"/>
        <end position="602"/>
    </location>
</feature>
<dbReference type="GeneID" id="89979099"/>
<evidence type="ECO:0000256" key="5">
    <source>
        <dbReference type="ARBA" id="ARBA00022490"/>
    </source>
</evidence>
<dbReference type="SUPFAM" id="SSF56042">
    <property type="entry name" value="PurM C-terminal domain-like"/>
    <property type="match status" value="2"/>
</dbReference>
<evidence type="ECO:0000256" key="18">
    <source>
        <dbReference type="SAM" id="MobiDB-lite"/>
    </source>
</evidence>
<dbReference type="Gene3D" id="3.90.650.10">
    <property type="entry name" value="PurM-like C-terminal domain"/>
    <property type="match status" value="2"/>
</dbReference>
<dbReference type="PROSITE" id="PS51273">
    <property type="entry name" value="GATASE_TYPE_1"/>
    <property type="match status" value="1"/>
</dbReference>
<evidence type="ECO:0000259" key="19">
    <source>
        <dbReference type="Pfam" id="PF02769"/>
    </source>
</evidence>
<feature type="domain" description="Phosphoribosylformylglycinamidine synthase linker" evidence="20">
    <location>
        <begin position="178"/>
        <end position="230"/>
    </location>
</feature>
<comment type="catalytic activity">
    <reaction evidence="15">
        <text>N(2)-formyl-N(1)-(5-phospho-beta-D-ribosyl)glycinamide + L-glutamine + ATP + H2O = 2-formamido-N(1)-(5-O-phospho-beta-D-ribosyl)acetamidine + L-glutamate + ADP + phosphate + H(+)</text>
        <dbReference type="Rhea" id="RHEA:17129"/>
        <dbReference type="ChEBI" id="CHEBI:15377"/>
        <dbReference type="ChEBI" id="CHEBI:15378"/>
        <dbReference type="ChEBI" id="CHEBI:29985"/>
        <dbReference type="ChEBI" id="CHEBI:30616"/>
        <dbReference type="ChEBI" id="CHEBI:43474"/>
        <dbReference type="ChEBI" id="CHEBI:58359"/>
        <dbReference type="ChEBI" id="CHEBI:147286"/>
        <dbReference type="ChEBI" id="CHEBI:147287"/>
        <dbReference type="ChEBI" id="CHEBI:456216"/>
        <dbReference type="EC" id="6.3.5.3"/>
    </reaction>
</comment>
<feature type="region of interest" description="Disordered" evidence="18">
    <location>
        <begin position="310"/>
        <end position="338"/>
    </location>
</feature>
<accession>A0AAV9NK83</accession>
<dbReference type="GO" id="GO:0005737">
    <property type="term" value="C:cytoplasm"/>
    <property type="evidence" value="ECO:0007669"/>
    <property type="project" value="UniProtKB-SubCell"/>
</dbReference>
<proteinExistence type="inferred from homology"/>
<gene>
    <name evidence="23" type="ORF">LTR84_010945</name>
</gene>
<keyword evidence="8" id="KW-0547">Nucleotide-binding</keyword>
<comment type="caution">
    <text evidence="23">The sequence shown here is derived from an EMBL/GenBank/DDBJ whole genome shotgun (WGS) entry which is preliminary data.</text>
</comment>
<dbReference type="InterPro" id="IPR010918">
    <property type="entry name" value="PurM-like_C_dom"/>
</dbReference>
<dbReference type="SUPFAM" id="SSF52317">
    <property type="entry name" value="Class I glutamine amidotransferase-like"/>
    <property type="match status" value="1"/>
</dbReference>
<feature type="domain" description="Phosphoribosylformylglycinamidine synthase N-terminal" evidence="21">
    <location>
        <begin position="37"/>
        <end position="154"/>
    </location>
</feature>
<dbReference type="Pfam" id="PF13507">
    <property type="entry name" value="GATase_5"/>
    <property type="match status" value="1"/>
</dbReference>
<keyword evidence="9" id="KW-0658">Purine biosynthesis</keyword>
<evidence type="ECO:0000256" key="3">
    <source>
        <dbReference type="ARBA" id="ARBA00008608"/>
    </source>
</evidence>
<evidence type="ECO:0000256" key="12">
    <source>
        <dbReference type="ARBA" id="ARBA00022962"/>
    </source>
</evidence>
<dbReference type="EC" id="6.3.5.3" evidence="4"/>
<evidence type="ECO:0000256" key="4">
    <source>
        <dbReference type="ARBA" id="ARBA00012747"/>
    </source>
</evidence>
<dbReference type="FunFam" id="3.90.650.10:FF:000005">
    <property type="entry name" value="Phosphoribosylformylglycinamidine synthase"/>
    <property type="match status" value="1"/>
</dbReference>
<keyword evidence="12" id="KW-0315">Glutamine amidotransferase</keyword>
<evidence type="ECO:0000256" key="14">
    <source>
        <dbReference type="ARBA" id="ARBA00032632"/>
    </source>
</evidence>
<dbReference type="Pfam" id="PF22689">
    <property type="entry name" value="FGAR-AT_PurM_N-like"/>
    <property type="match status" value="1"/>
</dbReference>
<evidence type="ECO:0000256" key="7">
    <source>
        <dbReference type="ARBA" id="ARBA00022723"/>
    </source>
</evidence>
<dbReference type="FunFam" id="3.40.50.880:FF:000008">
    <property type="entry name" value="Phosphoribosylformylglycinamidine synthase"/>
    <property type="match status" value="1"/>
</dbReference>
<dbReference type="Pfam" id="PF18076">
    <property type="entry name" value="FGAR-AT_N"/>
    <property type="match status" value="1"/>
</dbReference>
<comment type="subcellular location">
    <subcellularLocation>
        <location evidence="1">Cytoplasm</location>
    </subcellularLocation>
</comment>
<keyword evidence="11" id="KW-0460">Magnesium</keyword>
<keyword evidence="10" id="KW-0067">ATP-binding</keyword>
<comment type="function">
    <text evidence="16">Phosphoribosylformylglycinamidine synthase involved in the purines biosynthetic pathway. Catalyzes the ATP-dependent conversion of formylglycinamide ribonucleotide (FGAR) and glutamine to yield formylglycinamidine ribonucleotide (FGAM) and glutamate.</text>
</comment>
<dbReference type="InterPro" id="IPR036604">
    <property type="entry name" value="PurS-like_sf"/>
</dbReference>
<keyword evidence="7" id="KW-0479">Metal-binding</keyword>
<evidence type="ECO:0000256" key="15">
    <source>
        <dbReference type="ARBA" id="ARBA00052585"/>
    </source>
</evidence>
<dbReference type="PANTHER" id="PTHR10099">
    <property type="entry name" value="PHOSPHORIBOSYLFORMYLGLYCINAMIDINE SYNTHASE"/>
    <property type="match status" value="1"/>
</dbReference>
<dbReference type="GO" id="GO:0005524">
    <property type="term" value="F:ATP binding"/>
    <property type="evidence" value="ECO:0007669"/>
    <property type="project" value="UniProtKB-KW"/>
</dbReference>
<dbReference type="InterPro" id="IPR029062">
    <property type="entry name" value="Class_I_gatase-like"/>
</dbReference>
<dbReference type="FunFam" id="3.30.1330.10:FF:000002">
    <property type="entry name" value="Phosphoribosylformylglycinamidine synthase"/>
    <property type="match status" value="1"/>
</dbReference>
<dbReference type="FunFam" id="3.90.650.10:FF:000024">
    <property type="entry name" value="Phosphoribosylformylglycinamidine synthase"/>
    <property type="match status" value="1"/>
</dbReference>
<dbReference type="PANTHER" id="PTHR10099:SF1">
    <property type="entry name" value="PHOSPHORIBOSYLFORMYLGLYCINAMIDINE SYNTHASE"/>
    <property type="match status" value="1"/>
</dbReference>
<dbReference type="RefSeq" id="XP_064709204.1">
    <property type="nucleotide sequence ID" value="XM_064854478.1"/>
</dbReference>
<dbReference type="EMBL" id="JAVRRD010000005">
    <property type="protein sequence ID" value="KAK5058681.1"/>
    <property type="molecule type" value="Genomic_DNA"/>
</dbReference>
<evidence type="ECO:0000256" key="11">
    <source>
        <dbReference type="ARBA" id="ARBA00022842"/>
    </source>
</evidence>
<name>A0AAV9NK83_9EURO</name>
<dbReference type="CDD" id="cd02203">
    <property type="entry name" value="PurL_repeat1"/>
    <property type="match status" value="1"/>
</dbReference>
<dbReference type="NCBIfam" id="TIGR01735">
    <property type="entry name" value="FGAM_synt"/>
    <property type="match status" value="1"/>
</dbReference>
<dbReference type="GO" id="GO:0004642">
    <property type="term" value="F:phosphoribosylformylglycinamidine synthase activity"/>
    <property type="evidence" value="ECO:0007669"/>
    <property type="project" value="UniProtKB-EC"/>
</dbReference>
<evidence type="ECO:0000256" key="1">
    <source>
        <dbReference type="ARBA" id="ARBA00004496"/>
    </source>
</evidence>
<evidence type="ECO:0000259" key="20">
    <source>
        <dbReference type="Pfam" id="PF18072"/>
    </source>
</evidence>
<dbReference type="GO" id="GO:0006189">
    <property type="term" value="P:'de novo' IMP biosynthetic process"/>
    <property type="evidence" value="ECO:0007669"/>
    <property type="project" value="InterPro"/>
</dbReference>
<comment type="pathway">
    <text evidence="2">Purine metabolism; IMP biosynthesis via de novo pathway; 5-amino-1-(5-phospho-D-ribosyl)imidazole from N(2)-formyl-N(1)-(5-phospho-D-ribosyl)glycinamide: step 1/2.</text>
</comment>
<evidence type="ECO:0000256" key="2">
    <source>
        <dbReference type="ARBA" id="ARBA00004920"/>
    </source>
</evidence>
<reference evidence="23 24" key="1">
    <citation type="submission" date="2023-08" db="EMBL/GenBank/DDBJ databases">
        <title>Black Yeasts Isolated from many extreme environments.</title>
        <authorList>
            <person name="Coleine C."/>
            <person name="Stajich J.E."/>
            <person name="Selbmann L."/>
        </authorList>
    </citation>
    <scope>NUCLEOTIDE SEQUENCE [LARGE SCALE GENOMIC DNA]</scope>
    <source>
        <strain evidence="23 24">CCFEE 5792</strain>
    </source>
</reference>
<dbReference type="Pfam" id="PF02769">
    <property type="entry name" value="AIRS_C"/>
    <property type="match status" value="2"/>
</dbReference>
<dbReference type="NCBIfam" id="NF003672">
    <property type="entry name" value="PRK05297.1"/>
    <property type="match status" value="1"/>
</dbReference>
<evidence type="ECO:0000256" key="13">
    <source>
        <dbReference type="ARBA" id="ARBA00029823"/>
    </source>
</evidence>
<evidence type="ECO:0000256" key="8">
    <source>
        <dbReference type="ARBA" id="ARBA00022741"/>
    </source>
</evidence>
<evidence type="ECO:0000256" key="9">
    <source>
        <dbReference type="ARBA" id="ARBA00022755"/>
    </source>
</evidence>
<evidence type="ECO:0000313" key="23">
    <source>
        <dbReference type="EMBL" id="KAK5058681.1"/>
    </source>
</evidence>
<evidence type="ECO:0000256" key="10">
    <source>
        <dbReference type="ARBA" id="ARBA00022840"/>
    </source>
</evidence>
<organism evidence="23 24">
    <name type="scientific">Exophiala bonariae</name>
    <dbReference type="NCBI Taxonomy" id="1690606"/>
    <lineage>
        <taxon>Eukaryota</taxon>
        <taxon>Fungi</taxon>
        <taxon>Dikarya</taxon>
        <taxon>Ascomycota</taxon>
        <taxon>Pezizomycotina</taxon>
        <taxon>Eurotiomycetes</taxon>
        <taxon>Chaetothyriomycetidae</taxon>
        <taxon>Chaetothyriales</taxon>
        <taxon>Herpotrichiellaceae</taxon>
        <taxon>Exophiala</taxon>
    </lineage>
</organism>
<dbReference type="InterPro" id="IPR040707">
    <property type="entry name" value="FGAR-AT_N"/>
</dbReference>
<keyword evidence="6" id="KW-0436">Ligase</keyword>
<evidence type="ECO:0000256" key="16">
    <source>
        <dbReference type="ARBA" id="ARBA00057317"/>
    </source>
</evidence>
<dbReference type="Gene3D" id="3.30.1330.10">
    <property type="entry name" value="PurM-like, N-terminal domain"/>
    <property type="match status" value="2"/>
</dbReference>
<feature type="domain" description="PurM-like C-terminal" evidence="19">
    <location>
        <begin position="873"/>
        <end position="988"/>
    </location>
</feature>
<evidence type="ECO:0000259" key="21">
    <source>
        <dbReference type="Pfam" id="PF18076"/>
    </source>
</evidence>
<dbReference type="SUPFAM" id="SSF109736">
    <property type="entry name" value="FGAM synthase PurL, linker domain"/>
    <property type="match status" value="1"/>
</dbReference>
<dbReference type="SUPFAM" id="SSF55326">
    <property type="entry name" value="PurM N-terminal domain-like"/>
    <property type="match status" value="2"/>
</dbReference>
<protein>
    <recommendedName>
        <fullName evidence="17">Phosphoribosylformylglycinamidine synthase</fullName>
        <ecNumber evidence="4">6.3.5.3</ecNumber>
    </recommendedName>
    <alternativeName>
        <fullName evidence="14">Formylglycinamide ribonucleotide amidotransferase</fullName>
    </alternativeName>
    <alternativeName>
        <fullName evidence="13">Formylglycinamide ribotide amidotransferase</fullName>
    </alternativeName>
</protein>
<dbReference type="FunFam" id="3.30.1330.10:FF:000005">
    <property type="entry name" value="Phosphoribosylformylglycinamidine synthase"/>
    <property type="match status" value="1"/>
</dbReference>
<evidence type="ECO:0000256" key="17">
    <source>
        <dbReference type="ARBA" id="ARBA00071729"/>
    </source>
</evidence>
<dbReference type="InterPro" id="IPR010073">
    <property type="entry name" value="PurL_large"/>
</dbReference>
<dbReference type="InterPro" id="IPR036676">
    <property type="entry name" value="PurM-like_C_sf"/>
</dbReference>
<dbReference type="Gene3D" id="3.40.50.880">
    <property type="match status" value="1"/>
</dbReference>
<keyword evidence="5" id="KW-0963">Cytoplasm</keyword>
<feature type="domain" description="FGAR-AT PurM N-terminal-like" evidence="22">
    <location>
        <begin position="676"/>
        <end position="840"/>
    </location>
</feature>
<dbReference type="Proteomes" id="UP001358417">
    <property type="component" value="Unassembled WGS sequence"/>
</dbReference>
<sequence length="1384" mass="149877">MATPASQVSVVPGSSAFSDFRRQALASQIGAQDVQGQYIHYIELTGSLDSESNALIEKLLTYGDNVFHEEKESSSHKVLHVLPRSGTISPWSTKATSIAHVCGLRKVVGRIERGVKITVQLKDGSSLDPSTLDFLHDRMTETISEGEPQLELLFLHQEAGTLGTYDLYSDGKSPTQIIQELNVQLGLALDASEIQYLAEAYSHDGPVPRNPTDVELFMFAQVNSEHCRHKIFNASWTIDGQPKTNSLFGMIRNTHKQTPEGTISAYSDNAAVLKGSEGTHWAPDLHSGQWKSTKEMVHFLAKVETHNHPTAVSPFPGAATGSGGEIRDEGATGRGSKPQAGLAGFCVSDLLIPDHRQPWELDYGKPHHIASSYDIMLEAPLGSAAFNNEFGRPCIVGYFRTLLTEMQTGKDSSEIRGYHKPIMIAGGIGVVRPQFAIKDPALVKEGAFLIVMGGPAMLIGLGGGAASSIASGEGSADLDFASVQRGNPEMQRRAQEVIDACAALGSQNPILFIHDVGAGGLSNALPELAKDSGVGADFELREVDCADKSMSPLQIWCCEAQERYVLAVAQEGMNRFKSIAKRERCEISVVGRATNQQTIKLTDRFNPATDGRQDPIDLPMDVLFGKPPKMTRDVTSRKVNLPGFDTSLSLYVPQASTDGLLEEAITRVLQMPAVGSKSFLITIGDRTVGGMVARDQMVGPWQVPVSNVGVTATSLTAGIKTGTAKAMGEKPTLALISPAASARMAVAESLMNLTAADLPDRLSQVKLSANWMSATSHPGEGAAIYEAVETLGMDLCPKLGISIPVGKDSMSMKMKWQDSESKEAKEVTAPLSLVVTAFAPVLDIKKTWTPQLRRYSEVGESTLFFVDLGLAHRAMGGSILAQAFKQIGDESPNIRSVSLFQDFFDATQQLHEQDLVLAYHDRSDGGLFTTLAEMSFAGRCGIEIMINEICPSPKLPDVISSLFNEELGAVFQVRKEDENRFKACFATCGPPPGLIFKIGRVSTKSTQQNMAIYHGGKLVYRATRGELQQKWANTSYWMQRARDNPLCADQEYESILDDGNPGISYHLTYKPKENINTYKTSVINYVRPTARPRVAILRDQGSNSHAEMAFAFEQAGFTTVDVHMSDILDPKPHQTHLGLDHDLSSFTGLALVGGFSFGDCLGAGQGWAKSILFHPVTRRKFQDFFNRTDTFTLGVCNGCQVLSKLKELIPGAEKWPSYEGNESERYEGRVAMVRISDPPASSGMAPSVFFHGMAGTALPIAVAHGEGRASFVSSSSEGSSSASTRKAQDAALAHDFAASHLAPIRYVDNKTLSPTTAYPYNPNGSPEGIAGMRSVDGRVLALMPHPERTVLGGVGSYIPDGKAEEWGEYGPWARLFQSARRWVG</sequence>
<dbReference type="InterPro" id="IPR055181">
    <property type="entry name" value="FGAR-AT_PurM_N-like"/>
</dbReference>
<evidence type="ECO:0000256" key="6">
    <source>
        <dbReference type="ARBA" id="ARBA00022598"/>
    </source>
</evidence>
<dbReference type="Pfam" id="PF18072">
    <property type="entry name" value="FGAR-AT_linker"/>
    <property type="match status" value="1"/>
</dbReference>
<dbReference type="CDD" id="cd02204">
    <property type="entry name" value="PurL_repeat2"/>
    <property type="match status" value="1"/>
</dbReference>
<keyword evidence="24" id="KW-1185">Reference proteome</keyword>
<dbReference type="Gene3D" id="1.10.8.750">
    <property type="entry name" value="Phosphoribosylformylglycinamidine synthase, linker domain"/>
    <property type="match status" value="1"/>
</dbReference>
<dbReference type="InterPro" id="IPR041609">
    <property type="entry name" value="PurL_linker"/>
</dbReference>
<comment type="similarity">
    <text evidence="3">In the N-terminal section; belongs to the FGAMS family.</text>
</comment>
<dbReference type="InterPro" id="IPR036921">
    <property type="entry name" value="PurM-like_N_sf"/>
</dbReference>
<dbReference type="SMART" id="SM01211">
    <property type="entry name" value="GATase_5"/>
    <property type="match status" value="1"/>
</dbReference>
<evidence type="ECO:0000313" key="24">
    <source>
        <dbReference type="Proteomes" id="UP001358417"/>
    </source>
</evidence>
<dbReference type="HAMAP" id="MF_00419">
    <property type="entry name" value="PurL_1"/>
    <property type="match status" value="1"/>
</dbReference>
<dbReference type="SUPFAM" id="SSF82697">
    <property type="entry name" value="PurS-like"/>
    <property type="match status" value="1"/>
</dbReference>